<accession>A0ABP8BVI5</accession>
<name>A0ABP8BVI5_9ACTN</name>
<dbReference type="RefSeq" id="WP_344892070.1">
    <property type="nucleotide sequence ID" value="NZ_BAABAS010000004.1"/>
</dbReference>
<evidence type="ECO:0000313" key="1">
    <source>
        <dbReference type="EMBL" id="GAA4227638.1"/>
    </source>
</evidence>
<evidence type="ECO:0008006" key="3">
    <source>
        <dbReference type="Google" id="ProtNLM"/>
    </source>
</evidence>
<proteinExistence type="predicted"/>
<dbReference type="Proteomes" id="UP001501710">
    <property type="component" value="Unassembled WGS sequence"/>
</dbReference>
<reference evidence="2" key="1">
    <citation type="journal article" date="2019" name="Int. J. Syst. Evol. Microbiol.">
        <title>The Global Catalogue of Microorganisms (GCM) 10K type strain sequencing project: providing services to taxonomists for standard genome sequencing and annotation.</title>
        <authorList>
            <consortium name="The Broad Institute Genomics Platform"/>
            <consortium name="The Broad Institute Genome Sequencing Center for Infectious Disease"/>
            <person name="Wu L."/>
            <person name="Ma J."/>
        </authorList>
    </citation>
    <scope>NUCLEOTIDE SEQUENCE [LARGE SCALE GENOMIC DNA]</scope>
    <source>
        <strain evidence="2">JCM 17440</strain>
    </source>
</reference>
<gene>
    <name evidence="1" type="ORF">GCM10022254_15820</name>
</gene>
<sequence>MPVPWDLEEFCARVAEHTGRVLTVMPPIPAVPGGPCGLYIPTDGADYVFAVGGTSRYHREHVLLHEVGHLLCGHKGGALQATDLAEYLVPGLDAGMVKSMLGRTAYNDVQEQQAEYFATLVMLRAACRDGAWHGNPGVSTDPEIAKVLTRLQGNWGNGRAI</sequence>
<dbReference type="EMBL" id="BAABAS010000004">
    <property type="protein sequence ID" value="GAA4227638.1"/>
    <property type="molecule type" value="Genomic_DNA"/>
</dbReference>
<evidence type="ECO:0000313" key="2">
    <source>
        <dbReference type="Proteomes" id="UP001501710"/>
    </source>
</evidence>
<protein>
    <recommendedName>
        <fullName evidence="3">IrrE N-terminal-like domain-containing protein</fullName>
    </recommendedName>
</protein>
<keyword evidence="2" id="KW-1185">Reference proteome</keyword>
<comment type="caution">
    <text evidence="1">The sequence shown here is derived from an EMBL/GenBank/DDBJ whole genome shotgun (WGS) entry which is preliminary data.</text>
</comment>
<organism evidence="1 2">
    <name type="scientific">Actinomadura meridiana</name>
    <dbReference type="NCBI Taxonomy" id="559626"/>
    <lineage>
        <taxon>Bacteria</taxon>
        <taxon>Bacillati</taxon>
        <taxon>Actinomycetota</taxon>
        <taxon>Actinomycetes</taxon>
        <taxon>Streptosporangiales</taxon>
        <taxon>Thermomonosporaceae</taxon>
        <taxon>Actinomadura</taxon>
    </lineage>
</organism>